<dbReference type="Proteomes" id="UP000317369">
    <property type="component" value="Chromosome"/>
</dbReference>
<sequence>MFLGKVKGHVIATAKDPSISGQKLLVVEPLRVDYATSATNTASGFSVTGRAIVALDSIGAGEGQIVLITQGSSARLAEGCRNLPTDAVVVGIVDEAVVAGCKLA</sequence>
<dbReference type="PANTHER" id="PTHR36539">
    <property type="entry name" value="ETHANOLAMINE UTILIZATION PROTEIN EUTN"/>
    <property type="match status" value="1"/>
</dbReference>
<reference evidence="3 4" key="1">
    <citation type="submission" date="2019-02" db="EMBL/GenBank/DDBJ databases">
        <title>Deep-cultivation of Planctomycetes and their phenomic and genomic characterization uncovers novel biology.</title>
        <authorList>
            <person name="Wiegand S."/>
            <person name="Jogler M."/>
            <person name="Boedeker C."/>
            <person name="Pinto D."/>
            <person name="Vollmers J."/>
            <person name="Rivas-Marin E."/>
            <person name="Kohn T."/>
            <person name="Peeters S.H."/>
            <person name="Heuer A."/>
            <person name="Rast P."/>
            <person name="Oberbeckmann S."/>
            <person name="Bunk B."/>
            <person name="Jeske O."/>
            <person name="Meyerdierks A."/>
            <person name="Storesund J.E."/>
            <person name="Kallscheuer N."/>
            <person name="Luecker S."/>
            <person name="Lage O.M."/>
            <person name="Pohl T."/>
            <person name="Merkel B.J."/>
            <person name="Hornburger P."/>
            <person name="Mueller R.-W."/>
            <person name="Bruemmer F."/>
            <person name="Labrenz M."/>
            <person name="Spormann A.M."/>
            <person name="Op den Camp H."/>
            <person name="Overmann J."/>
            <person name="Amann R."/>
            <person name="Jetten M.S.M."/>
            <person name="Mascher T."/>
            <person name="Medema M.H."/>
            <person name="Devos D.P."/>
            <person name="Kaster A.-K."/>
            <person name="Ovreas L."/>
            <person name="Rohde M."/>
            <person name="Galperin M.Y."/>
            <person name="Jogler C."/>
        </authorList>
    </citation>
    <scope>NUCLEOTIDE SEQUENCE [LARGE SCALE GENOMIC DNA]</scope>
    <source>
        <strain evidence="3 4">KS4</strain>
    </source>
</reference>
<evidence type="ECO:0000256" key="2">
    <source>
        <dbReference type="ARBA" id="ARBA00024446"/>
    </source>
</evidence>
<dbReference type="Pfam" id="PF03319">
    <property type="entry name" value="EutN_CcmL"/>
    <property type="match status" value="1"/>
</dbReference>
<protein>
    <submittedName>
        <fullName evidence="3">Carbon dioxide concentrating mechanism protein CcmL</fullName>
    </submittedName>
</protein>
<dbReference type="GO" id="GO:0031469">
    <property type="term" value="C:bacterial microcompartment"/>
    <property type="evidence" value="ECO:0007669"/>
    <property type="project" value="UniProtKB-SubCell"/>
</dbReference>
<dbReference type="CDD" id="cd01614">
    <property type="entry name" value="EutN_CcmL"/>
    <property type="match status" value="1"/>
</dbReference>
<dbReference type="RefSeq" id="WP_145077332.1">
    <property type="nucleotide sequence ID" value="NZ_CP036425.1"/>
</dbReference>
<name>A0A517YUL6_9BACT</name>
<dbReference type="PANTHER" id="PTHR36539:SF1">
    <property type="entry name" value="BACTERIAL MICROCOMPARTMENT SHELL VERTEX PROTEIN EUTN"/>
    <property type="match status" value="1"/>
</dbReference>
<evidence type="ECO:0000313" key="4">
    <source>
        <dbReference type="Proteomes" id="UP000317369"/>
    </source>
</evidence>
<dbReference type="SUPFAM" id="SSF159133">
    <property type="entry name" value="EutN/CcmL-like"/>
    <property type="match status" value="1"/>
</dbReference>
<dbReference type="InterPro" id="IPR036677">
    <property type="entry name" value="EutN_CcmL_sf"/>
</dbReference>
<accession>A0A517YUL6</accession>
<dbReference type="InterPro" id="IPR004992">
    <property type="entry name" value="EutN_CcmL"/>
</dbReference>
<dbReference type="Gene3D" id="2.40.50.220">
    <property type="entry name" value="EutN/Ccml"/>
    <property type="match status" value="1"/>
</dbReference>
<evidence type="ECO:0000313" key="3">
    <source>
        <dbReference type="EMBL" id="QDU33907.1"/>
    </source>
</evidence>
<organism evidence="3 4">
    <name type="scientific">Poriferisphaera corsica</name>
    <dbReference type="NCBI Taxonomy" id="2528020"/>
    <lineage>
        <taxon>Bacteria</taxon>
        <taxon>Pseudomonadati</taxon>
        <taxon>Planctomycetota</taxon>
        <taxon>Phycisphaerae</taxon>
        <taxon>Phycisphaerales</taxon>
        <taxon>Phycisphaeraceae</taxon>
        <taxon>Poriferisphaera</taxon>
    </lineage>
</organism>
<proteinExistence type="predicted"/>
<keyword evidence="4" id="KW-1185">Reference proteome</keyword>
<comment type="subcellular location">
    <subcellularLocation>
        <location evidence="1">Bacterial microcompartment</location>
    </subcellularLocation>
</comment>
<keyword evidence="2" id="KW-1283">Bacterial microcompartment</keyword>
<dbReference type="KEGG" id="pcor:KS4_19670"/>
<gene>
    <name evidence="3" type="primary">ccmL</name>
    <name evidence="3" type="ORF">KS4_19670</name>
</gene>
<dbReference type="EMBL" id="CP036425">
    <property type="protein sequence ID" value="QDU33907.1"/>
    <property type="molecule type" value="Genomic_DNA"/>
</dbReference>
<dbReference type="OrthoDB" id="196195at2"/>
<dbReference type="AlphaFoldDB" id="A0A517YUL6"/>
<evidence type="ECO:0000256" key="1">
    <source>
        <dbReference type="ARBA" id="ARBA00024322"/>
    </source>
</evidence>
<dbReference type="PROSITE" id="PS51932">
    <property type="entry name" value="BMV"/>
    <property type="match status" value="1"/>
</dbReference>